<sequence length="30" mass="3286">MGEIYINYSATVSLISVIAIRKKAARKAAF</sequence>
<accession>T2DMR2</accession>
<dbReference type="AlphaFoldDB" id="T2DMR2"/>
<proteinExistence type="predicted"/>
<protein>
    <submittedName>
        <fullName evidence="1">Uncharacterized protein</fullName>
    </submittedName>
</protein>
<dbReference type="KEGG" id="amc:MADE_000001022600"/>
<gene>
    <name evidence="1" type="ORF">MADE_000001022600</name>
</gene>
<name>T2DMR2_ALTMD</name>
<evidence type="ECO:0000313" key="2">
    <source>
        <dbReference type="Proteomes" id="UP000001870"/>
    </source>
</evidence>
<organism evidence="1 2">
    <name type="scientific">Alteromonas mediterranea (strain DSM 17117 / CIP 110805 / LMG 28347 / Deep ecotype)</name>
    <dbReference type="NCBI Taxonomy" id="1774373"/>
    <lineage>
        <taxon>Bacteria</taxon>
        <taxon>Pseudomonadati</taxon>
        <taxon>Pseudomonadota</taxon>
        <taxon>Gammaproteobacteria</taxon>
        <taxon>Alteromonadales</taxon>
        <taxon>Alteromonadaceae</taxon>
        <taxon>Alteromonas/Salinimonas group</taxon>
        <taxon>Alteromonas</taxon>
    </lineage>
</organism>
<dbReference type="EMBL" id="CP001103">
    <property type="protein sequence ID" value="AGV54087.1"/>
    <property type="molecule type" value="Genomic_DNA"/>
</dbReference>
<reference evidence="1 2" key="2">
    <citation type="journal article" date="2015" name="Antonie Van Leeuwenhoek">
        <title>Ecophysiological diversity of a novel member of the genus Alteromonas, and description of Alteromonas mediterranea sp. nov.</title>
        <authorList>
            <person name="Ivanova E.P."/>
            <person name="Lopez-Perez M."/>
            <person name="Zabalos M."/>
            <person name="Nguyen S.H."/>
            <person name="Webb H.K."/>
            <person name="Ryan J."/>
            <person name="Lagutin K."/>
            <person name="Vyssotski M."/>
            <person name="Crawford R.J."/>
            <person name="Rodriguez-Valera F."/>
        </authorList>
    </citation>
    <scope>NUCLEOTIDE SEQUENCE [LARGE SCALE GENOMIC DNA]</scope>
    <source>
        <strain evidence="2">DSM 17117 / CIP 110805 / LMG 28347 / Deep ecotype</strain>
    </source>
</reference>
<keyword evidence="2" id="KW-1185">Reference proteome</keyword>
<reference evidence="1 2" key="1">
    <citation type="journal article" date="2008" name="ISME J.">
        <title>Comparative genomics of two ecotypes of the marine planktonic copiotroph Alteromonas macleodii suggests alternative lifestyles associated with different kinds of particulate organic matter.</title>
        <authorList>
            <person name="Ivars-Martinez E."/>
            <person name="Martin-Cuadrado A.B."/>
            <person name="D'Auria G."/>
            <person name="Mira A."/>
            <person name="Ferriera S."/>
            <person name="Johnson J."/>
            <person name="Friedman R."/>
            <person name="Rodriguez-Valera F."/>
        </authorList>
    </citation>
    <scope>NUCLEOTIDE SEQUENCE [LARGE SCALE GENOMIC DNA]</scope>
    <source>
        <strain evidence="2">DSM 17117 / CIP 110805 / LMG 28347 / Deep ecotype</strain>
    </source>
</reference>
<dbReference type="HOGENOM" id="CLU_3401829_0_0_6"/>
<dbReference type="Proteomes" id="UP000001870">
    <property type="component" value="Chromosome"/>
</dbReference>
<evidence type="ECO:0000313" key="1">
    <source>
        <dbReference type="EMBL" id="AGV54087.1"/>
    </source>
</evidence>